<feature type="compositionally biased region" description="Basic and acidic residues" evidence="2">
    <location>
        <begin position="1009"/>
        <end position="1026"/>
    </location>
</feature>
<keyword evidence="1" id="KW-0175">Coiled coil</keyword>
<dbReference type="InParanoid" id="A0A165D061"/>
<feature type="region of interest" description="Disordered" evidence="2">
    <location>
        <begin position="948"/>
        <end position="983"/>
    </location>
</feature>
<evidence type="ECO:0000256" key="1">
    <source>
        <dbReference type="SAM" id="Coils"/>
    </source>
</evidence>
<feature type="compositionally biased region" description="Polar residues" evidence="2">
    <location>
        <begin position="498"/>
        <end position="519"/>
    </location>
</feature>
<dbReference type="OrthoDB" id="4088568at2759"/>
<feature type="region of interest" description="Disordered" evidence="2">
    <location>
        <begin position="335"/>
        <end position="424"/>
    </location>
</feature>
<organism evidence="3 4">
    <name type="scientific">Exidia glandulosa HHB12029</name>
    <dbReference type="NCBI Taxonomy" id="1314781"/>
    <lineage>
        <taxon>Eukaryota</taxon>
        <taxon>Fungi</taxon>
        <taxon>Dikarya</taxon>
        <taxon>Basidiomycota</taxon>
        <taxon>Agaricomycotina</taxon>
        <taxon>Agaricomycetes</taxon>
        <taxon>Auriculariales</taxon>
        <taxon>Exidiaceae</taxon>
        <taxon>Exidia</taxon>
    </lineage>
</organism>
<gene>
    <name evidence="3" type="ORF">EXIGLDRAFT_728233</name>
</gene>
<feature type="region of interest" description="Disordered" evidence="2">
    <location>
        <begin position="1"/>
        <end position="26"/>
    </location>
</feature>
<keyword evidence="4" id="KW-1185">Reference proteome</keyword>
<feature type="region of interest" description="Disordered" evidence="2">
    <location>
        <begin position="1009"/>
        <end position="1032"/>
    </location>
</feature>
<sequence length="1032" mass="109207">MADTSSEASTSRSPSPEAFRTQSHHARMSTLSLATTTIDDLTLALSSFSSPPTPEPAPLACCCGRGDDCDATRSWNRVRAKLERGLTLSAEVGQALLQRHEAYVRKYNALDEQANDSSRMLIEARERAGALQQTNDGLVKRLDDLLKEYNEAEKRLGQALMSHEVSDSSNKALLQELDTARSVIDRLSAQNARSAGWDLKLGAAAQEIEDLKQELDAERHRNKVAESKAAAVHQRYAKLEADLHWARGELEHMRATRSEFSQDILNEARTRLRAMQQSPADEPVKPQEEVTQILESLVADNELLKKDTAELQNLLAEAREDSRAMRDELEEAKAANGTVVHTPTSSTWYHPSSGRITPSFRSHRHTESVASARSSAKSPGINPRGFRFGSPHMKPGTLDTEDLLVPSSPRISSSSGPDDASDASKNVTVEMDANAAAHGGSVDERPRSHRPLMLLTRSRGVQTDAPSTLLQPITVTVPTPPVLGTSPRPSVRSDKKTTAASTPIDTHSETSSILDSNGSSHHRPAGSLGSAGASGTIAALVTQASALLQRLREADVPTLSARLKRQQLLAGGGAEHGAAGALAGIAAGFGLGGGNADRDRQARDVLGHLSRTTVERVIREAGRLDAGTGVVNEDVTASRREMRALLTLLKETFGEMGKMRADVNEIVLNPSGASKFAEDVMNANTAESNPAPSDSGPMRKPKPSAPSAGGGWIAPISKLFGGGGGGSSSGGSNEGRQESNASPAPLRPRTPAPRIVSKVGATVGASHATAHVGFSKSGTRGISAAATAWDEVHAGAIQPSLSSTSALGLTSSGSMAGSSARVLELFAGAPVARPADRDWVVLPRGAGPERDVGANATLRAKNRNRLSRNLDALSFDGPGGPDRPDTGEAQITRTLRGRGLSDSSIRSTYLNDADRTPEAVHQQPSGIGLMAGLSKRVQGFRHYYPYPAEPSTASSSPPLSSPVFSSTRTQSPMSTRLPPPAHGLGIGATVMPIPVSASARLLRGMADDAVARSSSMRDESVIERQMSRGKHT</sequence>
<feature type="region of interest" description="Disordered" evidence="2">
    <location>
        <begin position="685"/>
        <end position="752"/>
    </location>
</feature>
<protein>
    <submittedName>
        <fullName evidence="3">Uncharacterized protein</fullName>
    </submittedName>
</protein>
<feature type="region of interest" description="Disordered" evidence="2">
    <location>
        <begin position="475"/>
        <end position="531"/>
    </location>
</feature>
<accession>A0A165D061</accession>
<name>A0A165D061_EXIGL</name>
<feature type="coiled-coil region" evidence="1">
    <location>
        <begin position="294"/>
        <end position="335"/>
    </location>
</feature>
<feature type="compositionally biased region" description="Low complexity" evidence="2">
    <location>
        <begin position="406"/>
        <end position="418"/>
    </location>
</feature>
<feature type="compositionally biased region" description="Gly residues" evidence="2">
    <location>
        <begin position="720"/>
        <end position="733"/>
    </location>
</feature>
<dbReference type="AlphaFoldDB" id="A0A165D061"/>
<proteinExistence type="predicted"/>
<feature type="compositionally biased region" description="Polar residues" evidence="2">
    <location>
        <begin position="368"/>
        <end position="377"/>
    </location>
</feature>
<evidence type="ECO:0000256" key="2">
    <source>
        <dbReference type="SAM" id="MobiDB-lite"/>
    </source>
</evidence>
<evidence type="ECO:0000313" key="4">
    <source>
        <dbReference type="Proteomes" id="UP000077266"/>
    </source>
</evidence>
<feature type="compositionally biased region" description="Low complexity" evidence="2">
    <location>
        <begin position="948"/>
        <end position="966"/>
    </location>
</feature>
<feature type="compositionally biased region" description="Polar residues" evidence="2">
    <location>
        <begin position="339"/>
        <end position="360"/>
    </location>
</feature>
<dbReference type="Proteomes" id="UP000077266">
    <property type="component" value="Unassembled WGS sequence"/>
</dbReference>
<evidence type="ECO:0000313" key="3">
    <source>
        <dbReference type="EMBL" id="KZV83548.1"/>
    </source>
</evidence>
<dbReference type="STRING" id="1314781.A0A165D061"/>
<dbReference type="EMBL" id="KV426266">
    <property type="protein sequence ID" value="KZV83548.1"/>
    <property type="molecule type" value="Genomic_DNA"/>
</dbReference>
<reference evidence="3 4" key="1">
    <citation type="journal article" date="2016" name="Mol. Biol. Evol.">
        <title>Comparative Genomics of Early-Diverging Mushroom-Forming Fungi Provides Insights into the Origins of Lignocellulose Decay Capabilities.</title>
        <authorList>
            <person name="Nagy L.G."/>
            <person name="Riley R."/>
            <person name="Tritt A."/>
            <person name="Adam C."/>
            <person name="Daum C."/>
            <person name="Floudas D."/>
            <person name="Sun H."/>
            <person name="Yadav J.S."/>
            <person name="Pangilinan J."/>
            <person name="Larsson K.H."/>
            <person name="Matsuura K."/>
            <person name="Barry K."/>
            <person name="Labutti K."/>
            <person name="Kuo R."/>
            <person name="Ohm R.A."/>
            <person name="Bhattacharya S.S."/>
            <person name="Shirouzu T."/>
            <person name="Yoshinaga Y."/>
            <person name="Martin F.M."/>
            <person name="Grigoriev I.V."/>
            <person name="Hibbett D.S."/>
        </authorList>
    </citation>
    <scope>NUCLEOTIDE SEQUENCE [LARGE SCALE GENOMIC DNA]</scope>
    <source>
        <strain evidence="3 4">HHB12029</strain>
    </source>
</reference>
<feature type="region of interest" description="Disordered" evidence="2">
    <location>
        <begin position="872"/>
        <end position="903"/>
    </location>
</feature>
<feature type="compositionally biased region" description="Low complexity" evidence="2">
    <location>
        <begin position="475"/>
        <end position="487"/>
    </location>
</feature>
<feature type="coiled-coil region" evidence="1">
    <location>
        <begin position="135"/>
        <end position="242"/>
    </location>
</feature>
<feature type="compositionally biased region" description="Low complexity" evidence="2">
    <location>
        <begin position="1"/>
        <end position="18"/>
    </location>
</feature>